<keyword evidence="4" id="KW-0539">Nucleus</keyword>
<name>A0AAX4KTQ3_9TREE</name>
<gene>
    <name evidence="8" type="ORF">V865_007339</name>
</gene>
<dbReference type="InterPro" id="IPR022591">
    <property type="entry name" value="TAF1_HAT_dom"/>
</dbReference>
<dbReference type="InterPro" id="IPR040240">
    <property type="entry name" value="TAF1"/>
</dbReference>
<protein>
    <recommendedName>
        <fullName evidence="10">Transcription initiation factor TFIID subunit 1</fullName>
    </recommendedName>
</protein>
<evidence type="ECO:0000256" key="4">
    <source>
        <dbReference type="ARBA" id="ARBA00023242"/>
    </source>
</evidence>
<feature type="region of interest" description="Disordered" evidence="5">
    <location>
        <begin position="31"/>
        <end position="89"/>
    </location>
</feature>
<evidence type="ECO:0000259" key="6">
    <source>
        <dbReference type="Pfam" id="PF12157"/>
    </source>
</evidence>
<dbReference type="GO" id="GO:0016251">
    <property type="term" value="F:RNA polymerase II general transcription initiation factor activity"/>
    <property type="evidence" value="ECO:0007669"/>
    <property type="project" value="InterPro"/>
</dbReference>
<evidence type="ECO:0000256" key="1">
    <source>
        <dbReference type="ARBA" id="ARBA00004123"/>
    </source>
</evidence>
<keyword evidence="2" id="KW-0805">Transcription regulation</keyword>
<evidence type="ECO:0000256" key="3">
    <source>
        <dbReference type="ARBA" id="ARBA00023163"/>
    </source>
</evidence>
<dbReference type="EMBL" id="CP144090">
    <property type="protein sequence ID" value="WWD09217.1"/>
    <property type="molecule type" value="Genomic_DNA"/>
</dbReference>
<dbReference type="GO" id="GO:0017025">
    <property type="term" value="F:TBP-class protein binding"/>
    <property type="evidence" value="ECO:0007669"/>
    <property type="project" value="InterPro"/>
</dbReference>
<evidence type="ECO:0000313" key="8">
    <source>
        <dbReference type="EMBL" id="WWD09217.1"/>
    </source>
</evidence>
<evidence type="ECO:0000259" key="7">
    <source>
        <dbReference type="Pfam" id="PF15288"/>
    </source>
</evidence>
<evidence type="ECO:0000256" key="5">
    <source>
        <dbReference type="SAM" id="MobiDB-lite"/>
    </source>
</evidence>
<evidence type="ECO:0000256" key="2">
    <source>
        <dbReference type="ARBA" id="ARBA00023015"/>
    </source>
</evidence>
<dbReference type="PANTHER" id="PTHR13900">
    <property type="entry name" value="TRANSCRIPTION INITIATION FACTOR TFIID"/>
    <property type="match status" value="1"/>
</dbReference>
<evidence type="ECO:0008006" key="10">
    <source>
        <dbReference type="Google" id="ProtNLM"/>
    </source>
</evidence>
<accession>A0AAX4KTQ3</accession>
<dbReference type="AlphaFoldDB" id="A0AAX4KTQ3"/>
<feature type="compositionally biased region" description="Basic and acidic residues" evidence="5">
    <location>
        <begin position="74"/>
        <end position="89"/>
    </location>
</feature>
<dbReference type="GO" id="GO:0005669">
    <property type="term" value="C:transcription factor TFIID complex"/>
    <property type="evidence" value="ECO:0007669"/>
    <property type="project" value="InterPro"/>
</dbReference>
<feature type="compositionally biased region" description="Polar residues" evidence="5">
    <location>
        <begin position="1035"/>
        <end position="1050"/>
    </location>
</feature>
<dbReference type="GeneID" id="91106140"/>
<comment type="subcellular location">
    <subcellularLocation>
        <location evidence="1">Nucleus</location>
    </subcellularLocation>
</comment>
<dbReference type="PANTHER" id="PTHR13900:SF0">
    <property type="entry name" value="TRANSCRIPTION INITIATION FACTOR TFIID SUBUNIT 1"/>
    <property type="match status" value="1"/>
</dbReference>
<feature type="compositionally biased region" description="Gly residues" evidence="5">
    <location>
        <begin position="1021"/>
        <end position="1031"/>
    </location>
</feature>
<sequence>MASEDEALGSVASFGLSSVLASAGIDLSSLGSFLGEGSGGSSRQIAEIEAEDNDEDKYEDDISVDELPGEEDAEQRKRDEERRKKEEERWIRKGLELTSAIDKGKGKEKETVEKTKKEKELEQVMKIWPNFDKGKRLRMSEVFYETPQDKRLLAIQKRKKRRLENGKEFSFTIDATSIPNLPASFLLPSLPQLEVTSPDQPNYKAPIGSYFDKEWVKEARVRRKKEMTRPPVSLEQDNQNSQITSLDWQNDDLGYALELEDWEKGITMCSLDIPALKPIDPLAPRNGILDSGDWLNDVIWDARRVSPDLIDSEEEEPVPTAPTKKATAEAGAVQPAIAKLDPFNISNDHLYEHSREARYRIRQTFGAIEVFHSLPARHLQLPFYKTTFTKSEARAWHRPALQFPTGVTFSFSKIKSNPSANVSSKKSKIVADPSERFKTTKDLTLAEKGPYVLLEFSEEYPPIMSNYGMGTTIVNYYRKKDDKDEHVPKLDFGQPSILNPGDAEPFMLGYVDRGNVTQVIHNNLIRAPIFRHTPETTDFLVIRQTINGHSTFYLRSINHIFTVGQTVPNESEVHAPHARKNTNTSKMRLMIIAWLLIQKSKQKRFKMAKLLKYFPDQTELQMRQRLKVKGNEFLAYARGPGPNQGYWMLNPDYSFPSERKEVLELCTPEAAALFEAMQVGARHLHDAGYHKTAEGGQEDEDDSGLDIEQQLAVWSTTHNYKLAEAQKAWLVVHGEGDPTGRGEGFSFLRANMKNYFLRKGETEQGRRLEAEAKAGGAVVKISNAEQNRIYEEEKRKVWDLQWNSLSNPNPPEINPDEDDDPNRQHPFVSTPAGLGPRFNRADSRRAFSRGNSMANTPMYADSPREMSPAMSMDGESTYTGANPTAGKVLRIKRRVKGKEVIEVVREPAVIQAYLRRIEDKKLEYYMDNYDQLAPTGNEEDDEIMKAALRKKIEQIKLNQQRRLMRKKYASRTLDPTDVDGVDLEGGKRKCGACGQLGHTKANRNCPMFNASSVAPSPSMSTGGGTPSGFGGYTPIDTTTIDSAPTPSTSFKIRLGGGQR</sequence>
<dbReference type="Proteomes" id="UP001358614">
    <property type="component" value="Chromosome 2"/>
</dbReference>
<feature type="domain" description="Transcription initiation factor TFIID subunit 1 histone acetyltransferase" evidence="6">
    <location>
        <begin position="343"/>
        <end position="805"/>
    </location>
</feature>
<dbReference type="GO" id="GO:0051123">
    <property type="term" value="P:RNA polymerase II preinitiation complex assembly"/>
    <property type="evidence" value="ECO:0007669"/>
    <property type="project" value="TreeGrafter"/>
</dbReference>
<keyword evidence="3" id="KW-0804">Transcription</keyword>
<organism evidence="8 9">
    <name type="scientific">Kwoniella europaea PYCC6329</name>
    <dbReference type="NCBI Taxonomy" id="1423913"/>
    <lineage>
        <taxon>Eukaryota</taxon>
        <taxon>Fungi</taxon>
        <taxon>Dikarya</taxon>
        <taxon>Basidiomycota</taxon>
        <taxon>Agaricomycotina</taxon>
        <taxon>Tremellomycetes</taxon>
        <taxon>Tremellales</taxon>
        <taxon>Cryptococcaceae</taxon>
        <taxon>Kwoniella</taxon>
    </lineage>
</organism>
<dbReference type="GO" id="GO:0004402">
    <property type="term" value="F:histone acetyltransferase activity"/>
    <property type="evidence" value="ECO:0007669"/>
    <property type="project" value="InterPro"/>
</dbReference>
<feature type="domain" description="Zinc knuckle" evidence="7">
    <location>
        <begin position="987"/>
        <end position="1016"/>
    </location>
</feature>
<feature type="region of interest" description="Disordered" evidence="5">
    <location>
        <begin position="1013"/>
        <end position="1059"/>
    </location>
</feature>
<proteinExistence type="predicted"/>
<dbReference type="InterPro" id="IPR041670">
    <property type="entry name" value="Znf-CCHC_6"/>
</dbReference>
<feature type="compositionally biased region" description="Acidic residues" evidence="5">
    <location>
        <begin position="48"/>
        <end position="73"/>
    </location>
</feature>
<reference evidence="8 9" key="1">
    <citation type="submission" date="2024-01" db="EMBL/GenBank/DDBJ databases">
        <title>Comparative genomics of Cryptococcus and Kwoniella reveals pathogenesis evolution and contrasting modes of karyotype evolution via chromosome fusion or intercentromeric recombination.</title>
        <authorList>
            <person name="Coelho M.A."/>
            <person name="David-Palma M."/>
            <person name="Shea T."/>
            <person name="Bowers K."/>
            <person name="McGinley-Smith S."/>
            <person name="Mohammad A.W."/>
            <person name="Gnirke A."/>
            <person name="Yurkov A.M."/>
            <person name="Nowrousian M."/>
            <person name="Sun S."/>
            <person name="Cuomo C.A."/>
            <person name="Heitman J."/>
        </authorList>
    </citation>
    <scope>NUCLEOTIDE SEQUENCE [LARGE SCALE GENOMIC DNA]</scope>
    <source>
        <strain evidence="8 9">PYCC6329</strain>
    </source>
</reference>
<dbReference type="KEGG" id="ker:91106140"/>
<dbReference type="Pfam" id="PF15288">
    <property type="entry name" value="zf-CCHC_6"/>
    <property type="match status" value="1"/>
</dbReference>
<dbReference type="Pfam" id="PF12157">
    <property type="entry name" value="DUF3591"/>
    <property type="match status" value="1"/>
</dbReference>
<feature type="region of interest" description="Disordered" evidence="5">
    <location>
        <begin position="802"/>
        <end position="839"/>
    </location>
</feature>
<keyword evidence="9" id="KW-1185">Reference proteome</keyword>
<evidence type="ECO:0000313" key="9">
    <source>
        <dbReference type="Proteomes" id="UP001358614"/>
    </source>
</evidence>
<dbReference type="RefSeq" id="XP_066087184.1">
    <property type="nucleotide sequence ID" value="XM_066231087.1"/>
</dbReference>